<organism evidence="7 8">
    <name type="scientific">Candidatus Nitrosymbiomonas proteolyticus</name>
    <dbReference type="NCBI Taxonomy" id="2608984"/>
    <lineage>
        <taxon>Bacteria</taxon>
        <taxon>Bacillati</taxon>
        <taxon>Armatimonadota</taxon>
        <taxon>Armatimonadota incertae sedis</taxon>
        <taxon>Candidatus Nitrosymbiomonas</taxon>
    </lineage>
</organism>
<dbReference type="PANTHER" id="PTHR46499:SF1">
    <property type="entry name" value="QUEUINE TRNA-RIBOSYLTRANSFERASE"/>
    <property type="match status" value="1"/>
</dbReference>
<feature type="domain" description="tRNA-guanine(15) transglycosylase-like" evidence="6">
    <location>
        <begin position="35"/>
        <end position="388"/>
    </location>
</feature>
<evidence type="ECO:0000256" key="3">
    <source>
        <dbReference type="ARBA" id="ARBA00022694"/>
    </source>
</evidence>
<comment type="pathway">
    <text evidence="5">tRNA modification; tRNA-queuosine biosynthesis.</text>
</comment>
<feature type="active site" description="Proton acceptor" evidence="5">
    <location>
        <position position="114"/>
    </location>
</feature>
<keyword evidence="1 5" id="KW-0328">Glycosyltransferase</keyword>
<evidence type="ECO:0000256" key="5">
    <source>
        <dbReference type="HAMAP-Rule" id="MF_00168"/>
    </source>
</evidence>
<dbReference type="EMBL" id="AP021858">
    <property type="protein sequence ID" value="BBO23272.1"/>
    <property type="molecule type" value="Genomic_DNA"/>
</dbReference>
<feature type="region of interest" description="RNA binding; important for wobble base 34 recognition" evidence="5">
    <location>
        <begin position="296"/>
        <end position="300"/>
    </location>
</feature>
<dbReference type="GO" id="GO:0008479">
    <property type="term" value="F:tRNA-guanosine(34) queuine transglycosylase activity"/>
    <property type="evidence" value="ECO:0007669"/>
    <property type="project" value="UniProtKB-UniRule"/>
</dbReference>
<comment type="catalytic activity">
    <reaction evidence="5">
        <text>7-aminomethyl-7-carbaguanine + guanosine(34) in tRNA = 7-aminomethyl-7-carbaguanosine(34) in tRNA + guanine</text>
        <dbReference type="Rhea" id="RHEA:24104"/>
        <dbReference type="Rhea" id="RHEA-COMP:10341"/>
        <dbReference type="Rhea" id="RHEA-COMP:10342"/>
        <dbReference type="ChEBI" id="CHEBI:16235"/>
        <dbReference type="ChEBI" id="CHEBI:58703"/>
        <dbReference type="ChEBI" id="CHEBI:74269"/>
        <dbReference type="ChEBI" id="CHEBI:82833"/>
        <dbReference type="EC" id="2.4.2.29"/>
    </reaction>
</comment>
<dbReference type="GO" id="GO:0008616">
    <property type="term" value="P:tRNA queuosine(34) biosynthetic process"/>
    <property type="evidence" value="ECO:0007669"/>
    <property type="project" value="UniProtKB-UniRule"/>
</dbReference>
<accession>A0A809RU25</accession>
<comment type="function">
    <text evidence="5">Catalyzes the base-exchange of a guanine (G) residue with the queuine precursor 7-aminomethyl-7-deazaguanine (PreQ1) at position 34 (anticodon wobble position) in tRNAs with GU(N) anticodons (tRNA-Asp, -Asn, -His and -Tyr). Catalysis occurs through a double-displacement mechanism. The nucleophile active site attacks the C1' of nucleotide 34 to detach the guanine base from the RNA, forming a covalent enzyme-RNA intermediate. The proton acceptor active site deprotonates the incoming PreQ1, allowing a nucleophilic attack on the C1' of the ribose to form the product. After dissociation, two additional enzymatic reactions on the tRNA convert PreQ1 to queuine (Q), resulting in the hypermodified nucleoside queuosine (7-(((4,5-cis-dihydroxy-2-cyclopenten-1-yl)amino)methyl)-7-deazaguanosine).</text>
</comment>
<comment type="subunit">
    <text evidence="5">Homodimer. Within each dimer, one monomer is responsible for RNA recognition and catalysis, while the other monomer binds to the replacement base PreQ1.</text>
</comment>
<dbReference type="NCBIfam" id="TIGR00449">
    <property type="entry name" value="tgt_general"/>
    <property type="match status" value="1"/>
</dbReference>
<comment type="caution">
    <text evidence="5">Lacks conserved residue(s) required for the propagation of feature annotation.</text>
</comment>
<evidence type="ECO:0000313" key="8">
    <source>
        <dbReference type="Proteomes" id="UP000662873"/>
    </source>
</evidence>
<reference evidence="7" key="1">
    <citation type="journal article" name="DNA Res.">
        <title>The physiological potential of anammox bacteria as revealed by their core genome structure.</title>
        <authorList>
            <person name="Okubo T."/>
            <person name="Toyoda A."/>
            <person name="Fukuhara K."/>
            <person name="Uchiyama I."/>
            <person name="Harigaya Y."/>
            <person name="Kuroiwa M."/>
            <person name="Suzuki T."/>
            <person name="Murakami Y."/>
            <person name="Suwa Y."/>
            <person name="Takami H."/>
        </authorList>
    </citation>
    <scope>NUCLEOTIDE SEQUENCE</scope>
    <source>
        <strain evidence="7">317325-2</strain>
    </source>
</reference>
<dbReference type="Pfam" id="PF01702">
    <property type="entry name" value="TGT"/>
    <property type="match status" value="1"/>
</dbReference>
<dbReference type="HAMAP" id="MF_00168">
    <property type="entry name" value="Q_tRNA_Tgt"/>
    <property type="match status" value="1"/>
</dbReference>
<dbReference type="InterPro" id="IPR002616">
    <property type="entry name" value="tRNA_ribo_trans-like"/>
</dbReference>
<feature type="region of interest" description="RNA binding" evidence="5">
    <location>
        <begin position="272"/>
        <end position="278"/>
    </location>
</feature>
<dbReference type="InterPro" id="IPR036511">
    <property type="entry name" value="TGT-like_sf"/>
</dbReference>
<feature type="binding site" evidence="5">
    <location>
        <begin position="114"/>
        <end position="118"/>
    </location>
    <ligand>
        <name>substrate</name>
    </ligand>
</feature>
<evidence type="ECO:0000256" key="2">
    <source>
        <dbReference type="ARBA" id="ARBA00022679"/>
    </source>
</evidence>
<evidence type="ECO:0000256" key="1">
    <source>
        <dbReference type="ARBA" id="ARBA00022676"/>
    </source>
</evidence>
<keyword evidence="3 5" id="KW-0819">tRNA processing</keyword>
<dbReference type="InterPro" id="IPR004803">
    <property type="entry name" value="TGT"/>
</dbReference>
<dbReference type="Proteomes" id="UP000662873">
    <property type="component" value="Chromosome"/>
</dbReference>
<comment type="similarity">
    <text evidence="5">Belongs to the queuine tRNA-ribosyltransferase family.</text>
</comment>
<proteinExistence type="inferred from homology"/>
<dbReference type="AlphaFoldDB" id="A0A809RU25"/>
<keyword evidence="4 5" id="KW-0671">Queuosine biosynthesis</keyword>
<feature type="active site" description="Nucleophile" evidence="5">
    <location>
        <position position="291"/>
    </location>
</feature>
<gene>
    <name evidence="5" type="primary">tgt</name>
    <name evidence="7" type="ORF">NPRO_08670</name>
</gene>
<dbReference type="KEGG" id="npy:NPRO_08670"/>
<evidence type="ECO:0000259" key="6">
    <source>
        <dbReference type="Pfam" id="PF01702"/>
    </source>
</evidence>
<evidence type="ECO:0000313" key="7">
    <source>
        <dbReference type="EMBL" id="BBO23272.1"/>
    </source>
</evidence>
<evidence type="ECO:0000256" key="4">
    <source>
        <dbReference type="ARBA" id="ARBA00022785"/>
    </source>
</evidence>
<dbReference type="EC" id="2.4.2.29" evidence="5"/>
<feature type="binding site" evidence="5">
    <location>
        <position position="241"/>
    </location>
    <ligand>
        <name>substrate</name>
    </ligand>
</feature>
<dbReference type="PANTHER" id="PTHR46499">
    <property type="entry name" value="QUEUINE TRNA-RIBOSYLTRANSFERASE"/>
    <property type="match status" value="1"/>
</dbReference>
<sequence>MCPSRTVGEHTYGASIIESVDGRVAFEVVAECPRTGARRGLLRTPGGVVETPAFMPVGTQGAVKTVGSEDLESLGYRLILANTYHLALRPGAEAVRELGGIHKFMGWCGAVLSDSGGYQVMSLSSRRSLTDEGVRFRSHLDGSELFLSPEESVRIQSELGVDIAMSLDVCPPYPCAREEAAEAMRLTHLWAPRNLESRLSLPESRRPALFGIVQGGVHEDLRRESAEFISNAPFDGFAIGGVSVGEPTELQRPVVRQVAPLLPQEKPRYLMGVGHPQDILHAVSCGIDLFDCVLPTRMARHHCLYTLQGRVNILNERWSKHKGPFDPASVFAPTQRYSAAYVRHLFKAAEPLGPRLATLHNLAFYARLMEEIRQAISTGTWDDLLTRYERA</sequence>
<dbReference type="SUPFAM" id="SSF51713">
    <property type="entry name" value="tRNA-guanine transglycosylase"/>
    <property type="match status" value="1"/>
</dbReference>
<dbReference type="UniPathway" id="UPA00392"/>
<dbReference type="InterPro" id="IPR050076">
    <property type="entry name" value="ArchSynthase1/Queuine_TRR"/>
</dbReference>
<keyword evidence="2 5" id="KW-0808">Transferase</keyword>
<dbReference type="GO" id="GO:0005829">
    <property type="term" value="C:cytosol"/>
    <property type="evidence" value="ECO:0007669"/>
    <property type="project" value="TreeGrafter"/>
</dbReference>
<dbReference type="Gene3D" id="3.20.20.105">
    <property type="entry name" value="Queuine tRNA-ribosyltransferase-like"/>
    <property type="match status" value="1"/>
</dbReference>
<feature type="binding site" evidence="5">
    <location>
        <position position="168"/>
    </location>
    <ligand>
        <name>substrate</name>
    </ligand>
</feature>
<name>A0A809RU25_9BACT</name>
<protein>
    <recommendedName>
        <fullName evidence="5">Queuine tRNA-ribosyltransferase</fullName>
        <ecNumber evidence="5">2.4.2.29</ecNumber>
    </recommendedName>
    <alternativeName>
        <fullName evidence="5">Guanine insertion enzyme</fullName>
    </alternativeName>
    <alternativeName>
        <fullName evidence="5">tRNA-guanine transglycosylase</fullName>
    </alternativeName>
</protein>
<dbReference type="NCBIfam" id="TIGR00430">
    <property type="entry name" value="Q_tRNA_tgt"/>
    <property type="match status" value="1"/>
</dbReference>
<feature type="binding site" evidence="5">
    <location>
        <position position="214"/>
    </location>
    <ligand>
        <name>substrate</name>
    </ligand>
</feature>